<organism evidence="1">
    <name type="scientific">freshwater metagenome</name>
    <dbReference type="NCBI Taxonomy" id="449393"/>
    <lineage>
        <taxon>unclassified sequences</taxon>
        <taxon>metagenomes</taxon>
        <taxon>ecological metagenomes</taxon>
    </lineage>
</organism>
<sequence length="154" mass="17103">MLEIPKAFTPTGGYGTEMPAPVLANCTDALANNIPDFRGLWRAIDVRVNGEVAPATLKVWQHLERIEQAGNRVVITAGGVLHDMYADGTFENGINDVMAADFVTPLYVAATFENDVLVLRPRGLEGIEVKRWLDGAHLIWEYSTFFTVRLERLT</sequence>
<proteinExistence type="predicted"/>
<evidence type="ECO:0000313" key="4">
    <source>
        <dbReference type="EMBL" id="CAB5066700.1"/>
    </source>
</evidence>
<reference evidence="1" key="1">
    <citation type="submission" date="2020-05" db="EMBL/GenBank/DDBJ databases">
        <authorList>
            <person name="Chiriac C."/>
            <person name="Salcher M."/>
            <person name="Ghai R."/>
            <person name="Kavagutti S V."/>
        </authorList>
    </citation>
    <scope>NUCLEOTIDE SEQUENCE</scope>
</reference>
<protein>
    <submittedName>
        <fullName evidence="1">Unannotated protein</fullName>
    </submittedName>
</protein>
<gene>
    <name evidence="1" type="ORF">UFOPK1826_00552</name>
    <name evidence="2" type="ORF">UFOPK2855_00518</name>
    <name evidence="3" type="ORF">UFOPK3026_01032</name>
    <name evidence="4" type="ORF">UFOPK4345_01056</name>
</gene>
<dbReference type="EMBL" id="CAEZZK010000081">
    <property type="protein sequence ID" value="CAB4758142.1"/>
    <property type="molecule type" value="Genomic_DNA"/>
</dbReference>
<dbReference type="EMBL" id="CAFAAP010000156">
    <property type="protein sequence ID" value="CAB4809812.1"/>
    <property type="molecule type" value="Genomic_DNA"/>
</dbReference>
<evidence type="ECO:0000313" key="3">
    <source>
        <dbReference type="EMBL" id="CAB4809812.1"/>
    </source>
</evidence>
<evidence type="ECO:0000313" key="1">
    <source>
        <dbReference type="EMBL" id="CAB4599473.1"/>
    </source>
</evidence>
<evidence type="ECO:0000313" key="2">
    <source>
        <dbReference type="EMBL" id="CAB4758142.1"/>
    </source>
</evidence>
<name>A0A6J6GIF9_9ZZZZ</name>
<dbReference type="AlphaFoldDB" id="A0A6J6GIF9"/>
<dbReference type="EMBL" id="CAFBQV010000179">
    <property type="protein sequence ID" value="CAB5066700.1"/>
    <property type="molecule type" value="Genomic_DNA"/>
</dbReference>
<dbReference type="EMBL" id="CAEZUN010000051">
    <property type="protein sequence ID" value="CAB4599473.1"/>
    <property type="molecule type" value="Genomic_DNA"/>
</dbReference>
<accession>A0A6J6GIF9</accession>